<dbReference type="InterPro" id="IPR000795">
    <property type="entry name" value="T_Tr_GTP-bd_dom"/>
</dbReference>
<dbReference type="CDD" id="cd01887">
    <property type="entry name" value="IF2_eIF5B"/>
    <property type="match status" value="1"/>
</dbReference>
<dbReference type="InterPro" id="IPR029459">
    <property type="entry name" value="EFTU-type"/>
</dbReference>
<proteinExistence type="inferred from homology"/>
<evidence type="ECO:0000256" key="12">
    <source>
        <dbReference type="ARBA" id="ARBA00032478"/>
    </source>
</evidence>
<evidence type="ECO:0000256" key="11">
    <source>
        <dbReference type="ARBA" id="ARBA00023134"/>
    </source>
</evidence>
<dbReference type="Pfam" id="PF14578">
    <property type="entry name" value="GTP_EFTU_D4"/>
    <property type="match status" value="1"/>
</dbReference>
<keyword evidence="10" id="KW-0648">Protein biosynthesis</keyword>
<feature type="domain" description="Tr-type G" evidence="14">
    <location>
        <begin position="278"/>
        <end position="493"/>
    </location>
</feature>
<evidence type="ECO:0000256" key="7">
    <source>
        <dbReference type="ARBA" id="ARBA00022723"/>
    </source>
</evidence>
<evidence type="ECO:0000313" key="16">
    <source>
        <dbReference type="Proteomes" id="UP001341281"/>
    </source>
</evidence>
<dbReference type="Gene3D" id="3.40.50.300">
    <property type="entry name" value="P-loop containing nucleotide triphosphate hydrolases"/>
    <property type="match status" value="1"/>
</dbReference>
<dbReference type="InterPro" id="IPR005225">
    <property type="entry name" value="Small_GTP-bd"/>
</dbReference>
<dbReference type="EC" id="3.6.5.3" evidence="3"/>
<dbReference type="Gene3D" id="2.40.30.10">
    <property type="entry name" value="Translation factors"/>
    <property type="match status" value="2"/>
</dbReference>
<dbReference type="FunFam" id="3.40.50.300:FF:000112">
    <property type="entry name" value="Eukaryotic translation initiation factor 5B"/>
    <property type="match status" value="1"/>
</dbReference>
<keyword evidence="11" id="KW-0342">GTP-binding</keyword>
<feature type="region of interest" description="Disordered" evidence="13">
    <location>
        <begin position="227"/>
        <end position="247"/>
    </location>
</feature>
<feature type="compositionally biased region" description="Basic and acidic residues" evidence="13">
    <location>
        <begin position="39"/>
        <end position="112"/>
    </location>
</feature>
<dbReference type="Pfam" id="PF11987">
    <property type="entry name" value="IF-2"/>
    <property type="match status" value="1"/>
</dbReference>
<evidence type="ECO:0000256" key="6">
    <source>
        <dbReference type="ARBA" id="ARBA00022540"/>
    </source>
</evidence>
<evidence type="ECO:0000256" key="5">
    <source>
        <dbReference type="ARBA" id="ARBA00022490"/>
    </source>
</evidence>
<feature type="region of interest" description="Disordered" evidence="13">
    <location>
        <begin position="1"/>
        <end position="173"/>
    </location>
</feature>
<dbReference type="AlphaFoldDB" id="A0AAQ3X9R0"/>
<evidence type="ECO:0000256" key="8">
    <source>
        <dbReference type="ARBA" id="ARBA00022741"/>
    </source>
</evidence>
<organism evidence="15 16">
    <name type="scientific">Paspalum notatum var. saurae</name>
    <dbReference type="NCBI Taxonomy" id="547442"/>
    <lineage>
        <taxon>Eukaryota</taxon>
        <taxon>Viridiplantae</taxon>
        <taxon>Streptophyta</taxon>
        <taxon>Embryophyta</taxon>
        <taxon>Tracheophyta</taxon>
        <taxon>Spermatophyta</taxon>
        <taxon>Magnoliopsida</taxon>
        <taxon>Liliopsida</taxon>
        <taxon>Poales</taxon>
        <taxon>Poaceae</taxon>
        <taxon>PACMAD clade</taxon>
        <taxon>Panicoideae</taxon>
        <taxon>Andropogonodae</taxon>
        <taxon>Paspaleae</taxon>
        <taxon>Paspalinae</taxon>
        <taxon>Paspalum</taxon>
    </lineage>
</organism>
<dbReference type="SUPFAM" id="SSF52540">
    <property type="entry name" value="P-loop containing nucleoside triphosphate hydrolases"/>
    <property type="match status" value="1"/>
</dbReference>
<dbReference type="PANTHER" id="PTHR43381:SF10">
    <property type="entry name" value="TR-TYPE G DOMAIN-CONTAINING PROTEIN"/>
    <property type="match status" value="1"/>
</dbReference>
<comment type="subcellular location">
    <subcellularLocation>
        <location evidence="1">Cytoplasm</location>
    </subcellularLocation>
</comment>
<dbReference type="PRINTS" id="PR00315">
    <property type="entry name" value="ELONGATNFCT"/>
</dbReference>
<protein>
    <recommendedName>
        <fullName evidence="4">Eukaryotic translation initiation factor 5B</fullName>
        <ecNumber evidence="3">3.6.5.3</ecNumber>
    </recommendedName>
    <alternativeName>
        <fullName evidence="12">Translation initiation factor IF-2</fullName>
    </alternativeName>
</protein>
<dbReference type="InterPro" id="IPR009000">
    <property type="entry name" value="Transl_B-barrel_sf"/>
</dbReference>
<dbReference type="EMBL" id="CP144752">
    <property type="protein sequence ID" value="WVZ90325.1"/>
    <property type="molecule type" value="Genomic_DNA"/>
</dbReference>
<dbReference type="InterPro" id="IPR027417">
    <property type="entry name" value="P-loop_NTPase"/>
</dbReference>
<name>A0AAQ3X9R0_PASNO</name>
<evidence type="ECO:0000259" key="14">
    <source>
        <dbReference type="PROSITE" id="PS51722"/>
    </source>
</evidence>
<dbReference type="SUPFAM" id="SSF50447">
    <property type="entry name" value="Translation proteins"/>
    <property type="match status" value="1"/>
</dbReference>
<evidence type="ECO:0000256" key="13">
    <source>
        <dbReference type="SAM" id="MobiDB-lite"/>
    </source>
</evidence>
<dbReference type="FunFam" id="3.40.50.10050:FF:000002">
    <property type="entry name" value="Eukaryotic translation initiation factor 5B"/>
    <property type="match status" value="1"/>
</dbReference>
<dbReference type="InterPro" id="IPR036925">
    <property type="entry name" value="TIF_IF2_dom3_sf"/>
</dbReference>
<dbReference type="GO" id="GO:0003743">
    <property type="term" value="F:translation initiation factor activity"/>
    <property type="evidence" value="ECO:0007669"/>
    <property type="project" value="UniProtKB-KW"/>
</dbReference>
<reference evidence="15 16" key="1">
    <citation type="submission" date="2024-02" db="EMBL/GenBank/DDBJ databases">
        <title>High-quality chromosome-scale genome assembly of Pensacola bahiagrass (Paspalum notatum Flugge var. saurae).</title>
        <authorList>
            <person name="Vega J.M."/>
            <person name="Podio M."/>
            <person name="Orjuela J."/>
            <person name="Siena L.A."/>
            <person name="Pessino S.C."/>
            <person name="Combes M.C."/>
            <person name="Mariac C."/>
            <person name="Albertini E."/>
            <person name="Pupilli F."/>
            <person name="Ortiz J.P.A."/>
            <person name="Leblanc O."/>
        </authorList>
    </citation>
    <scope>NUCLEOTIDE SEQUENCE [LARGE SCALE GENOMIC DNA]</scope>
    <source>
        <strain evidence="15">R1</strain>
        <tissue evidence="15">Leaf</tissue>
    </source>
</reference>
<gene>
    <name evidence="15" type="ORF">U9M48_036634</name>
</gene>
<dbReference type="PROSITE" id="PS51722">
    <property type="entry name" value="G_TR_2"/>
    <property type="match status" value="1"/>
</dbReference>
<keyword evidence="5" id="KW-0963">Cytoplasm</keyword>
<dbReference type="CDD" id="cd03703">
    <property type="entry name" value="aeIF5B_II"/>
    <property type="match status" value="1"/>
</dbReference>
<dbReference type="GO" id="GO:0046872">
    <property type="term" value="F:metal ion binding"/>
    <property type="evidence" value="ECO:0007669"/>
    <property type="project" value="UniProtKB-KW"/>
</dbReference>
<keyword evidence="6" id="KW-0396">Initiation factor</keyword>
<dbReference type="SUPFAM" id="SSF52156">
    <property type="entry name" value="Initiation factor IF2/eIF5b, domain 3"/>
    <property type="match status" value="1"/>
</dbReference>
<evidence type="ECO:0000256" key="2">
    <source>
        <dbReference type="ARBA" id="ARBA00007733"/>
    </source>
</evidence>
<keyword evidence="16" id="KW-1185">Reference proteome</keyword>
<dbReference type="InterPro" id="IPR023115">
    <property type="entry name" value="TIF_IF2_dom3"/>
</dbReference>
<evidence type="ECO:0000256" key="1">
    <source>
        <dbReference type="ARBA" id="ARBA00004496"/>
    </source>
</evidence>
<dbReference type="NCBIfam" id="TIGR00231">
    <property type="entry name" value="small_GTP"/>
    <property type="match status" value="1"/>
</dbReference>
<dbReference type="InterPro" id="IPR015760">
    <property type="entry name" value="TIF_IF2"/>
</dbReference>
<dbReference type="Pfam" id="PF00009">
    <property type="entry name" value="GTP_EFTU"/>
    <property type="match status" value="1"/>
</dbReference>
<evidence type="ECO:0000256" key="10">
    <source>
        <dbReference type="ARBA" id="ARBA00022917"/>
    </source>
</evidence>
<dbReference type="GO" id="GO:0005525">
    <property type="term" value="F:GTP binding"/>
    <property type="evidence" value="ECO:0007669"/>
    <property type="project" value="UniProtKB-KW"/>
</dbReference>
<dbReference type="Proteomes" id="UP001341281">
    <property type="component" value="Chromosome 08"/>
</dbReference>
<dbReference type="Gene3D" id="3.40.50.10050">
    <property type="entry name" value="Translation initiation factor IF- 2, domain 3"/>
    <property type="match status" value="1"/>
</dbReference>
<feature type="compositionally biased region" description="Polar residues" evidence="13">
    <location>
        <begin position="238"/>
        <end position="247"/>
    </location>
</feature>
<keyword evidence="9" id="KW-0378">Hydrolase</keyword>
<dbReference type="NCBIfam" id="NF003078">
    <property type="entry name" value="PRK04004.1"/>
    <property type="match status" value="1"/>
</dbReference>
<keyword evidence="7" id="KW-0479">Metal-binding</keyword>
<feature type="compositionally biased region" description="Polar residues" evidence="13">
    <location>
        <begin position="162"/>
        <end position="172"/>
    </location>
</feature>
<evidence type="ECO:0000256" key="9">
    <source>
        <dbReference type="ARBA" id="ARBA00022801"/>
    </source>
</evidence>
<dbReference type="GO" id="GO:0003924">
    <property type="term" value="F:GTPase activity"/>
    <property type="evidence" value="ECO:0007669"/>
    <property type="project" value="InterPro"/>
</dbReference>
<sequence>MSSRTPAGSRAAAGGGGGGRKNSAAASGAKSAPRNVRAIQEHLARVREEERRAEERRREEERRAEEERREREDAARRAEEERRVREEKRRKRLEEARKRGERDEKRRMEAARRRLGVAVPDAVGGDGCGGGAQRRPVYQSRKSKSQRKRQSEAGLGEIEGSEQLQGEQSNASLEDYGGVVIDALELEEEQLVQPASEDSNGIDDDDAWETKSLNEFDSLLLGKSPGFGDEEEEQTEENCVTSTSPVTDSISLPEDIGLNVVSILQDEGQSSNGTDRELRAPICCILGHVDAGKTKLLDCIRRSNVLGGEAGGITQQIGATYLPVENIRERTSLKAEVAIKVPGLLVIDTPGHQSFSNMRLRGSSLSDVAVVVVDITRGLERQTIESLELLKHSNVRFIVALNKVDRLYGWKTCPNAPIVKALKNQSDDVQRDFRWRVTEVVTQLMESGFNAALYYENKKIKQVVNIVPTSAVSGEGIPDLLLLLVRWVPEIMVERLTYVSTVECTVLEVNEDKDFGTTIDTVLINGALQKGDQIVVCTKQGPVTTNIRYLLTPYPMKELKVKGQGVYKHHEEVKAAQGVKISARGLQHAMAGTALIVVKAGDDLERAEAAAVHEISKIISLINDDERDENEDEIAIHENSRIKTCSEGVYVQAPSLGTLEAIIEYLKTLPVAIPVSGCNIGPVHKLDVIKATSMLKRKREYAAILAFDVKVIPEAFELAAEAGVKIFMADTIYKLVDSFTDHINKLNEEMKKQFAADTVFPCTLKILPNCVYHSKDPIVCDVEVLEGIAKVGTPICVCVPSKDRGADVIHGLGRIASMKTSNGKEVNSAMNGVVSIKIIGDNPQERSRLYGRHFNADNELLSQISRKSIDVLKEYFREEMSAESWELILRLKKQLGIP</sequence>
<dbReference type="PANTHER" id="PTHR43381">
    <property type="entry name" value="TRANSLATION INITIATION FACTOR IF-2-RELATED"/>
    <property type="match status" value="1"/>
</dbReference>
<feature type="compositionally biased region" description="Low complexity" evidence="13">
    <location>
        <begin position="21"/>
        <end position="32"/>
    </location>
</feature>
<dbReference type="GO" id="GO:0005739">
    <property type="term" value="C:mitochondrion"/>
    <property type="evidence" value="ECO:0007669"/>
    <property type="project" value="TreeGrafter"/>
</dbReference>
<evidence type="ECO:0000256" key="4">
    <source>
        <dbReference type="ARBA" id="ARBA00013824"/>
    </source>
</evidence>
<comment type="similarity">
    <text evidence="2">Belongs to the TRAFAC class translation factor GTPase superfamily. Classic translation factor GTPase family. IF-2 subfamily.</text>
</comment>
<evidence type="ECO:0000256" key="3">
    <source>
        <dbReference type="ARBA" id="ARBA00011986"/>
    </source>
</evidence>
<accession>A0AAQ3X9R0</accession>
<evidence type="ECO:0000313" key="15">
    <source>
        <dbReference type="EMBL" id="WVZ90325.1"/>
    </source>
</evidence>
<dbReference type="FunFam" id="2.40.30.10:FF:000013">
    <property type="entry name" value="eukaryotic translation initiation factor 5B"/>
    <property type="match status" value="1"/>
</dbReference>
<keyword evidence="8" id="KW-0547">Nucleotide-binding</keyword>